<dbReference type="Pfam" id="PF00535">
    <property type="entry name" value="Glycos_transf_2"/>
    <property type="match status" value="1"/>
</dbReference>
<evidence type="ECO:0000259" key="4">
    <source>
        <dbReference type="Pfam" id="PF00535"/>
    </source>
</evidence>
<organism evidence="5 6">
    <name type="scientific">Aliivibrio finisterrensis</name>
    <dbReference type="NCBI Taxonomy" id="511998"/>
    <lineage>
        <taxon>Bacteria</taxon>
        <taxon>Pseudomonadati</taxon>
        <taxon>Pseudomonadota</taxon>
        <taxon>Gammaproteobacteria</taxon>
        <taxon>Vibrionales</taxon>
        <taxon>Vibrionaceae</taxon>
        <taxon>Aliivibrio</taxon>
    </lineage>
</organism>
<dbReference type="Gene3D" id="3.90.550.10">
    <property type="entry name" value="Spore Coat Polysaccharide Biosynthesis Protein SpsA, Chain A"/>
    <property type="match status" value="1"/>
</dbReference>
<protein>
    <submittedName>
        <fullName evidence="5">Glycosyltransferase</fullName>
    </submittedName>
</protein>
<keyword evidence="3" id="KW-0808">Transferase</keyword>
<comment type="similarity">
    <text evidence="1">Belongs to the glycosyltransferase 2 family.</text>
</comment>
<evidence type="ECO:0000313" key="6">
    <source>
        <dbReference type="Proteomes" id="UP000294166"/>
    </source>
</evidence>
<dbReference type="PANTHER" id="PTHR43179">
    <property type="entry name" value="RHAMNOSYLTRANSFERASE WBBL"/>
    <property type="match status" value="1"/>
</dbReference>
<evidence type="ECO:0000313" key="5">
    <source>
        <dbReference type="EMBL" id="RYU61827.1"/>
    </source>
</evidence>
<dbReference type="EMBL" id="SEZN01000040">
    <property type="protein sequence ID" value="RYU61827.1"/>
    <property type="molecule type" value="Genomic_DNA"/>
</dbReference>
<name>A0ABY0I4V0_9GAMM</name>
<evidence type="ECO:0000256" key="2">
    <source>
        <dbReference type="ARBA" id="ARBA00022676"/>
    </source>
</evidence>
<dbReference type="InterPro" id="IPR001173">
    <property type="entry name" value="Glyco_trans_2-like"/>
</dbReference>
<evidence type="ECO:0000256" key="1">
    <source>
        <dbReference type="ARBA" id="ARBA00006739"/>
    </source>
</evidence>
<keyword evidence="2" id="KW-0328">Glycosyltransferase</keyword>
<evidence type="ECO:0000256" key="3">
    <source>
        <dbReference type="ARBA" id="ARBA00022679"/>
    </source>
</evidence>
<dbReference type="SUPFAM" id="SSF53448">
    <property type="entry name" value="Nucleotide-diphospho-sugar transferases"/>
    <property type="match status" value="1"/>
</dbReference>
<dbReference type="RefSeq" id="WP_130066660.1">
    <property type="nucleotide sequence ID" value="NZ_SEZN01000040.1"/>
</dbReference>
<dbReference type="PANTHER" id="PTHR43179:SF12">
    <property type="entry name" value="GALACTOFURANOSYLTRANSFERASE GLFT2"/>
    <property type="match status" value="1"/>
</dbReference>
<reference evidence="5 6" key="1">
    <citation type="submission" date="2019-02" db="EMBL/GenBank/DDBJ databases">
        <title>Genome sequences of Aliivibrio finisterrensis strains from farmed Atlantic salmon.</title>
        <authorList>
            <person name="Bowman J.P."/>
        </authorList>
    </citation>
    <scope>NUCLEOTIDE SEQUENCE [LARGE SCALE GENOMIC DNA]</scope>
    <source>
        <strain evidence="5 6">A21</strain>
    </source>
</reference>
<gene>
    <name evidence="5" type="ORF">ERW53_17540</name>
</gene>
<proteinExistence type="inferred from homology"/>
<feature type="domain" description="Glycosyltransferase 2-like" evidence="4">
    <location>
        <begin position="3"/>
        <end position="100"/>
    </location>
</feature>
<sequence length="268" mass="31393">MFSVVIVTYNPKKNIFKFVDELKKIQEVNVIIVDNGSYDFDFTTLTDKVNLVKLKENFGIAKAQNIGVMHSIYDEVFFFDQDSFISNEKLIEILKYKNDNWQIKFGVIAPLVTNFYLKDKFKYNESDLFIETDIIQSSGSLVSKELYLSIGGVNEKLFIDCVEYDLNFRLKSLGYRNFILKNITLEHRFGDPGVIKGNKEYVRHSPIRYFYSSRNGVFLAKQKYTPMKFKLDFYISFLRGIKSLLVNKSSDLKCYFYCIKGWINGMFL</sequence>
<comment type="caution">
    <text evidence="5">The sequence shown here is derived from an EMBL/GenBank/DDBJ whole genome shotgun (WGS) entry which is preliminary data.</text>
</comment>
<accession>A0ABY0I4V0</accession>
<dbReference type="InterPro" id="IPR029044">
    <property type="entry name" value="Nucleotide-diphossugar_trans"/>
</dbReference>
<keyword evidence="6" id="KW-1185">Reference proteome</keyword>
<dbReference type="Proteomes" id="UP000294166">
    <property type="component" value="Unassembled WGS sequence"/>
</dbReference>